<dbReference type="EMBL" id="JBHLTM010000048">
    <property type="protein sequence ID" value="MFC0685408.1"/>
    <property type="molecule type" value="Genomic_DNA"/>
</dbReference>
<dbReference type="Proteomes" id="UP001589858">
    <property type="component" value="Unassembled WGS sequence"/>
</dbReference>
<sequence>MPAAISIEVGGRTLVCSPDQLVVELLNDRIEMILGSNWNLGRMAGAETVRLGQMEIA</sequence>
<organism evidence="1 2">
    <name type="scientific">Novosphingobium clariflavum</name>
    <dbReference type="NCBI Taxonomy" id="2029884"/>
    <lineage>
        <taxon>Bacteria</taxon>
        <taxon>Pseudomonadati</taxon>
        <taxon>Pseudomonadota</taxon>
        <taxon>Alphaproteobacteria</taxon>
        <taxon>Sphingomonadales</taxon>
        <taxon>Sphingomonadaceae</taxon>
        <taxon>Novosphingobium</taxon>
    </lineage>
</organism>
<evidence type="ECO:0000313" key="1">
    <source>
        <dbReference type="EMBL" id="MFC0685408.1"/>
    </source>
</evidence>
<keyword evidence="2" id="KW-1185">Reference proteome</keyword>
<proteinExistence type="predicted"/>
<evidence type="ECO:0000313" key="2">
    <source>
        <dbReference type="Proteomes" id="UP001589858"/>
    </source>
</evidence>
<accession>A0ABV6SBF0</accession>
<name>A0ABV6SBF0_9SPHN</name>
<protein>
    <submittedName>
        <fullName evidence="1">Uncharacterized protein</fullName>
    </submittedName>
</protein>
<reference evidence="1 2" key="1">
    <citation type="submission" date="2024-09" db="EMBL/GenBank/DDBJ databases">
        <authorList>
            <person name="Sun Q."/>
            <person name="Mori K."/>
        </authorList>
    </citation>
    <scope>NUCLEOTIDE SEQUENCE [LARGE SCALE GENOMIC DNA]</scope>
    <source>
        <strain evidence="1 2">CICC 11035S</strain>
    </source>
</reference>
<gene>
    <name evidence="1" type="ORF">ACFFF8_12440</name>
</gene>
<dbReference type="RefSeq" id="WP_267223620.1">
    <property type="nucleotide sequence ID" value="NZ_JAPCWC010000025.1"/>
</dbReference>
<comment type="caution">
    <text evidence="1">The sequence shown here is derived from an EMBL/GenBank/DDBJ whole genome shotgun (WGS) entry which is preliminary data.</text>
</comment>